<dbReference type="Gene3D" id="3.40.190.10">
    <property type="entry name" value="Periplasmic binding protein-like II"/>
    <property type="match status" value="2"/>
</dbReference>
<feature type="chain" id="PRO_5004788819" evidence="1">
    <location>
        <begin position="24"/>
        <end position="503"/>
    </location>
</feature>
<dbReference type="SUPFAM" id="SSF53850">
    <property type="entry name" value="Periplasmic binding protein-like II"/>
    <property type="match status" value="1"/>
</dbReference>
<protein>
    <submittedName>
        <fullName evidence="2">Extracellular solute-binding protein family 1</fullName>
    </submittedName>
</protein>
<evidence type="ECO:0000256" key="1">
    <source>
        <dbReference type="SAM" id="SignalP"/>
    </source>
</evidence>
<keyword evidence="1" id="KW-0732">Signal</keyword>
<proteinExistence type="predicted"/>
<name>W0FLW0_9BACT</name>
<organism evidence="2">
    <name type="scientific">uncultured bacterium Contig99</name>
    <dbReference type="NCBI Taxonomy" id="1393639"/>
    <lineage>
        <taxon>Bacteria</taxon>
        <taxon>environmental samples</taxon>
    </lineage>
</organism>
<sequence>MKKLVSLLLCMLMVFACMGTALADHIEFSMTSYNTITGVDYTSDDFYKFIAEKFDVTIDIWGNEADGASEREHIWMNGGTMPNAMIWESFDYGEYVDYVDQELLKPLPDGWQERWPNLAKLVKVSGMAEALEIDGQTYAIPHSVFGNYLDMDPIPSHFSITFRYDLACEVGMEDLGKDSIITLSELRAYLEALKANNLIAMPCIADNTSNTLALFYLPLQVNSRAFRSDENGYHWIFENPSDWTELLTTMQDWYQNGLIDADFYQKSYSDYRNLLTSGQMAAICDSGDCVNFNTYRAQYQAAFPDRDPYYDLHIAAVASEDGKAYANQAGNYWTMQMFAPETDDATLERILDVMDYIASMEGQAAVQIGVPGVDWEYDADGKIVILNPGVTYPSQEPLYLLGYCNDDFAYSGAKSTLDIRNIDEVKAVYAKKSEAGLVKYEMGYATYSSPLRSNYSLDTNAILAQIVVSGADPESTLQQFVDENVNIWKPLQDELNQYFGFTK</sequence>
<dbReference type="EMBL" id="KC246794">
    <property type="protein sequence ID" value="AHF24444.1"/>
    <property type="molecule type" value="Genomic_DNA"/>
</dbReference>
<evidence type="ECO:0000313" key="2">
    <source>
        <dbReference type="EMBL" id="AHF24444.1"/>
    </source>
</evidence>
<accession>W0FLW0</accession>
<dbReference type="AlphaFoldDB" id="W0FLW0"/>
<reference evidence="2" key="1">
    <citation type="journal article" date="2013" name="PLoS ONE">
        <title>Metagenomic insights into the carbohydrate-active enzymes carried by the microorganisms adhering to solid digesta in the rumen of cows.</title>
        <authorList>
            <person name="Wang L."/>
            <person name="Hatem A."/>
            <person name="Catalyurek U.V."/>
            <person name="Morrison M."/>
            <person name="Yu Z."/>
        </authorList>
    </citation>
    <scope>NUCLEOTIDE SEQUENCE</scope>
</reference>
<dbReference type="PROSITE" id="PS51257">
    <property type="entry name" value="PROKAR_LIPOPROTEIN"/>
    <property type="match status" value="1"/>
</dbReference>
<feature type="signal peptide" evidence="1">
    <location>
        <begin position="1"/>
        <end position="23"/>
    </location>
</feature>